<name>A0ABX6E2Z8_9ACTN</name>
<sequence>MSRVRCSSCQAVMVVCSFHSASSSIRPCCNNTWR</sequence>
<dbReference type="EMBL" id="CP045309">
    <property type="protein sequence ID" value="QGL46928.1"/>
    <property type="molecule type" value="Genomic_DNA"/>
</dbReference>
<gene>
    <name evidence="1" type="ORF">GCE86_07595</name>
</gene>
<organism evidence="1 2">
    <name type="scientific">Micromonospora terminaliae</name>
    <dbReference type="NCBI Taxonomy" id="1914461"/>
    <lineage>
        <taxon>Bacteria</taxon>
        <taxon>Bacillati</taxon>
        <taxon>Actinomycetota</taxon>
        <taxon>Actinomycetes</taxon>
        <taxon>Micromonosporales</taxon>
        <taxon>Micromonosporaceae</taxon>
        <taxon>Micromonospora</taxon>
    </lineage>
</organism>
<dbReference type="NCBIfam" id="TIGR01053">
    <property type="entry name" value="LSD1"/>
    <property type="match status" value="1"/>
</dbReference>
<protein>
    <submittedName>
        <fullName evidence="1">Uncharacterized protein</fullName>
    </submittedName>
</protein>
<dbReference type="Proteomes" id="UP000402241">
    <property type="component" value="Chromosome"/>
</dbReference>
<keyword evidence="2" id="KW-1185">Reference proteome</keyword>
<proteinExistence type="predicted"/>
<evidence type="ECO:0000313" key="2">
    <source>
        <dbReference type="Proteomes" id="UP000402241"/>
    </source>
</evidence>
<evidence type="ECO:0000313" key="1">
    <source>
        <dbReference type="EMBL" id="QGL46928.1"/>
    </source>
</evidence>
<reference evidence="1 2" key="1">
    <citation type="submission" date="2019-10" db="EMBL/GenBank/DDBJ databases">
        <title>Genome Sequence of Micromonospora terminaliae DSM 101760.</title>
        <authorList>
            <person name="Guo L."/>
        </authorList>
    </citation>
    <scope>NUCLEOTIDE SEQUENCE [LARGE SCALE GENOMIC DNA]</scope>
    <source>
        <strain evidence="1 2">DSM 101760</strain>
    </source>
</reference>
<accession>A0ABX6E2Z8</accession>